<comment type="caution">
    <text evidence="8">The sequence shown here is derived from an EMBL/GenBank/DDBJ whole genome shotgun (WGS) entry which is preliminary data.</text>
</comment>
<dbReference type="InterPro" id="IPR051426">
    <property type="entry name" value="Peflin/Sorcin_CaBP"/>
</dbReference>
<feature type="compositionally biased region" description="Basic and acidic residues" evidence="6">
    <location>
        <begin position="59"/>
        <end position="86"/>
    </location>
</feature>
<dbReference type="Proteomes" id="UP001222932">
    <property type="component" value="Unassembled WGS sequence"/>
</dbReference>
<feature type="domain" description="EF-hand" evidence="7">
    <location>
        <begin position="328"/>
        <end position="363"/>
    </location>
</feature>
<keyword evidence="5" id="KW-0106">Calcium</keyword>
<comment type="subcellular location">
    <subcellularLocation>
        <location evidence="1">Cytoplasm</location>
    </subcellularLocation>
</comment>
<dbReference type="GO" id="GO:0005509">
    <property type="term" value="F:calcium ion binding"/>
    <property type="evidence" value="ECO:0007669"/>
    <property type="project" value="InterPro"/>
</dbReference>
<keyword evidence="3" id="KW-0479">Metal-binding</keyword>
<dbReference type="GO" id="GO:0005737">
    <property type="term" value="C:cytoplasm"/>
    <property type="evidence" value="ECO:0007669"/>
    <property type="project" value="UniProtKB-SubCell"/>
</dbReference>
<evidence type="ECO:0000256" key="5">
    <source>
        <dbReference type="ARBA" id="ARBA00022837"/>
    </source>
</evidence>
<dbReference type="CDD" id="cd16180">
    <property type="entry name" value="EFh_PEF_Group_I"/>
    <property type="match status" value="1"/>
</dbReference>
<evidence type="ECO:0000259" key="7">
    <source>
        <dbReference type="PROSITE" id="PS50222"/>
    </source>
</evidence>
<name>A0AAD3TQ44_9TREE</name>
<sequence>MAYLGRPSEGESPFAIADRAMRDTSSPQPPQQRNPAPRQAYRPQAGSMAAPSPYGSVSDEARRRYEERYAKKAAEEQAKREAEGHAQQHPPQQQSYGGPAQSQQAYGQHPQQQQQYARPPPRGDSYQQAPPQAQYAQPPPRTSSAQGPGRTGQGQPPASPAQAYAQQYQQQHPASPQQQQYGHQQGYGQPPPQQQYQQGPPRQHGVQLTDGPPPQQQQQQHQQQQHQQQYQDPRQQEIRQQHRQSIGSQHRQSFQVPPPQTGVDELRNLFAQFDSGRQGQLSYLDLERLLAKDGTVEAREDCVKMLMNIFDTDRSGSINFMEFEGLYRYIQDWHGIFKRFDQDNSGLIDSHELQAALQGFGFKLPADMVSKLEKRFSPPLKPGEKQSAGITFDRFLMACVTVKHYTEAFRLFDPNHGGQATMDYISFMDIVMDAPS</sequence>
<dbReference type="GO" id="GO:0048306">
    <property type="term" value="F:calcium-dependent protein binding"/>
    <property type="evidence" value="ECO:0007669"/>
    <property type="project" value="UniProtKB-ARBA"/>
</dbReference>
<protein>
    <recommendedName>
        <fullName evidence="7">EF-hand domain-containing protein</fullName>
    </recommendedName>
</protein>
<dbReference type="PROSITE" id="PS00018">
    <property type="entry name" value="EF_HAND_1"/>
    <property type="match status" value="1"/>
</dbReference>
<reference evidence="8" key="2">
    <citation type="submission" date="2023-06" db="EMBL/GenBank/DDBJ databases">
        <authorList>
            <person name="Kobayashi Y."/>
            <person name="Kayamori A."/>
            <person name="Aoki K."/>
            <person name="Shiwa Y."/>
            <person name="Fujita N."/>
            <person name="Sugita T."/>
            <person name="Iwasaki W."/>
            <person name="Tanaka N."/>
            <person name="Takashima M."/>
        </authorList>
    </citation>
    <scope>NUCLEOTIDE SEQUENCE</scope>
    <source>
        <strain evidence="8">HIS016</strain>
    </source>
</reference>
<dbReference type="Pfam" id="PF13405">
    <property type="entry name" value="EF-hand_6"/>
    <property type="match status" value="1"/>
</dbReference>
<evidence type="ECO:0000256" key="4">
    <source>
        <dbReference type="ARBA" id="ARBA00022737"/>
    </source>
</evidence>
<keyword evidence="4" id="KW-0677">Repeat</keyword>
<organism evidence="8 9">
    <name type="scientific">Cutaneotrichosporon spelunceum</name>
    <dbReference type="NCBI Taxonomy" id="1672016"/>
    <lineage>
        <taxon>Eukaryota</taxon>
        <taxon>Fungi</taxon>
        <taxon>Dikarya</taxon>
        <taxon>Basidiomycota</taxon>
        <taxon>Agaricomycotina</taxon>
        <taxon>Tremellomycetes</taxon>
        <taxon>Trichosporonales</taxon>
        <taxon>Trichosporonaceae</taxon>
        <taxon>Cutaneotrichosporon</taxon>
    </lineage>
</organism>
<evidence type="ECO:0000256" key="3">
    <source>
        <dbReference type="ARBA" id="ARBA00022723"/>
    </source>
</evidence>
<feature type="region of interest" description="Disordered" evidence="6">
    <location>
        <begin position="1"/>
        <end position="262"/>
    </location>
</feature>
<dbReference type="PROSITE" id="PS50222">
    <property type="entry name" value="EF_HAND_2"/>
    <property type="match status" value="2"/>
</dbReference>
<feature type="compositionally biased region" description="Low complexity" evidence="6">
    <location>
        <begin position="33"/>
        <end position="45"/>
    </location>
</feature>
<proteinExistence type="predicted"/>
<feature type="compositionally biased region" description="Polar residues" evidence="6">
    <location>
        <begin position="243"/>
        <end position="255"/>
    </location>
</feature>
<dbReference type="Gene3D" id="1.10.238.10">
    <property type="entry name" value="EF-hand"/>
    <property type="match status" value="1"/>
</dbReference>
<evidence type="ECO:0000256" key="6">
    <source>
        <dbReference type="SAM" id="MobiDB-lite"/>
    </source>
</evidence>
<dbReference type="SMART" id="SM00054">
    <property type="entry name" value="EFh"/>
    <property type="match status" value="3"/>
</dbReference>
<dbReference type="AlphaFoldDB" id="A0AAD3TQ44"/>
<feature type="compositionally biased region" description="Low complexity" evidence="6">
    <location>
        <begin position="126"/>
        <end position="136"/>
    </location>
</feature>
<dbReference type="SUPFAM" id="SSF47473">
    <property type="entry name" value="EF-hand"/>
    <property type="match status" value="1"/>
</dbReference>
<dbReference type="PANTHER" id="PTHR46212">
    <property type="entry name" value="PEFLIN"/>
    <property type="match status" value="1"/>
</dbReference>
<keyword evidence="9" id="KW-1185">Reference proteome</keyword>
<evidence type="ECO:0000313" key="8">
    <source>
        <dbReference type="EMBL" id="GMK54325.1"/>
    </source>
</evidence>
<dbReference type="PANTHER" id="PTHR46212:SF3">
    <property type="entry name" value="GH27120P"/>
    <property type="match status" value="1"/>
</dbReference>
<feature type="domain" description="EF-hand" evidence="7">
    <location>
        <begin position="261"/>
        <end position="296"/>
    </location>
</feature>
<reference evidence="8" key="1">
    <citation type="journal article" date="2023" name="BMC Genomics">
        <title>Chromosome-level genome assemblies of Cutaneotrichosporon spp. (Trichosporonales, Basidiomycota) reveal imbalanced evolution between nucleotide sequences and chromosome synteny.</title>
        <authorList>
            <person name="Kobayashi Y."/>
            <person name="Kayamori A."/>
            <person name="Aoki K."/>
            <person name="Shiwa Y."/>
            <person name="Matsutani M."/>
            <person name="Fujita N."/>
            <person name="Sugita T."/>
            <person name="Iwasaki W."/>
            <person name="Tanaka N."/>
            <person name="Takashima M."/>
        </authorList>
    </citation>
    <scope>NUCLEOTIDE SEQUENCE</scope>
    <source>
        <strain evidence="8">HIS016</strain>
    </source>
</reference>
<evidence type="ECO:0000256" key="1">
    <source>
        <dbReference type="ARBA" id="ARBA00004496"/>
    </source>
</evidence>
<evidence type="ECO:0000313" key="9">
    <source>
        <dbReference type="Proteomes" id="UP001222932"/>
    </source>
</evidence>
<evidence type="ECO:0000256" key="2">
    <source>
        <dbReference type="ARBA" id="ARBA00022490"/>
    </source>
</evidence>
<keyword evidence="2" id="KW-0963">Cytoplasm</keyword>
<dbReference type="InterPro" id="IPR002048">
    <property type="entry name" value="EF_hand_dom"/>
</dbReference>
<gene>
    <name evidence="8" type="ORF">CspeluHIS016_0109110</name>
</gene>
<feature type="compositionally biased region" description="Low complexity" evidence="6">
    <location>
        <begin position="153"/>
        <end position="205"/>
    </location>
</feature>
<dbReference type="InterPro" id="IPR018247">
    <property type="entry name" value="EF_Hand_1_Ca_BS"/>
</dbReference>
<dbReference type="EMBL" id="BTCM01000001">
    <property type="protein sequence ID" value="GMK54325.1"/>
    <property type="molecule type" value="Genomic_DNA"/>
</dbReference>
<feature type="compositionally biased region" description="Low complexity" evidence="6">
    <location>
        <begin position="101"/>
        <end position="117"/>
    </location>
</feature>
<feature type="compositionally biased region" description="Low complexity" evidence="6">
    <location>
        <begin position="216"/>
        <end position="233"/>
    </location>
</feature>
<dbReference type="Pfam" id="PF13499">
    <property type="entry name" value="EF-hand_7"/>
    <property type="match status" value="1"/>
</dbReference>
<dbReference type="InterPro" id="IPR011992">
    <property type="entry name" value="EF-hand-dom_pair"/>
</dbReference>
<accession>A0AAD3TQ44</accession>